<reference evidence="1" key="1">
    <citation type="submission" date="2022-06" db="EMBL/GenBank/DDBJ databases">
        <authorList>
            <person name="Legras J.-L."/>
            <person name="Devillers H."/>
            <person name="Grondin C."/>
        </authorList>
    </citation>
    <scope>NUCLEOTIDE SEQUENCE</scope>
    <source>
        <strain evidence="1">CLIB 1444</strain>
    </source>
</reference>
<evidence type="ECO:0000313" key="2">
    <source>
        <dbReference type="Proteomes" id="UP001152531"/>
    </source>
</evidence>
<comment type="caution">
    <text evidence="1">The sequence shown here is derived from an EMBL/GenBank/DDBJ whole genome shotgun (WGS) entry which is preliminary data.</text>
</comment>
<gene>
    <name evidence="1" type="ORF">CLIB1444_06S00276</name>
</gene>
<name>A0ACA9Y9I6_9ASCO</name>
<evidence type="ECO:0000313" key="1">
    <source>
        <dbReference type="EMBL" id="CAH6721355.1"/>
    </source>
</evidence>
<sequence length="737" mass="86876">MEFIEYDSFQDDEIPQPQPSLSIPIPSDFENFNIKLPKLNNLKSFLKFEEEKIENDEVSDRYAEISMKLIDKDIIKGEEGRDSLDVKDEERDDTRYLSNKLSKVLNSSIDDSLIRELFSLDLNENELIDSNLIGSLSRKNLRSKIESKLIKNQSVMLREYQPLIKHFKSIESNLKDLNDINKINNDKIHDILEHLNKFNEDFKNLNDEKVEINLKKDLLVNFKNKFLLNEFEEFTLNNNEINDDFFKILDKLDILNENSSILLIDSDIDLQNGNMNNNLGIKIIEKLNHLSNKSNEKLYNFAKRTLTNPNLNFNSEKLQKFQKILTSLNKRDIDMYDKLIKDFSNERSKTLIEEFNLYCNNMDDLVNDSTRYIGDLLAYLHTMILNEMEMINSIFSNDPEQCNVLLNLIFEKISKSLKSNFEKIISIELNFKKIYSVFNLFDLYKLMFKKKFNDDNHLIQTINELISFCQTKLIDLISNKLKSIKSSNIAKLDLNIDLQPPEWIIEFYSTILPIIEQSKLNFNSILNLEGEKLDDFFHKIINEPIEILDLHLKTKDFNNLEKIIIRVNFVDLMLSKILPINLLNDKIIELNDSIENSKIQLSEFQYDQLLKDCHLYDFQTIINMISPFNDDEKEEDFLIEIYQPITENKLFNAEEIDKVNESIQEYLPNALMDIQKNLSKLNNPIISNDIIENVSLKFIKFAWKFDKITKEYLQKSLIWDDREMATLLGIEGKYQRD</sequence>
<dbReference type="EMBL" id="CALSDN010000006">
    <property type="protein sequence ID" value="CAH6721355.1"/>
    <property type="molecule type" value="Genomic_DNA"/>
</dbReference>
<keyword evidence="2" id="KW-1185">Reference proteome</keyword>
<organism evidence="1 2">
    <name type="scientific">[Candida] jaroonii</name>
    <dbReference type="NCBI Taxonomy" id="467808"/>
    <lineage>
        <taxon>Eukaryota</taxon>
        <taxon>Fungi</taxon>
        <taxon>Dikarya</taxon>
        <taxon>Ascomycota</taxon>
        <taxon>Saccharomycotina</taxon>
        <taxon>Pichiomycetes</taxon>
        <taxon>Debaryomycetaceae</taxon>
        <taxon>Yamadazyma</taxon>
    </lineage>
</organism>
<dbReference type="Proteomes" id="UP001152531">
    <property type="component" value="Unassembled WGS sequence"/>
</dbReference>
<proteinExistence type="predicted"/>
<accession>A0ACA9Y9I6</accession>
<protein>
    <submittedName>
        <fullName evidence="1">Conserved oligomeric Golgi complex subunit 6</fullName>
    </submittedName>
</protein>